<proteinExistence type="predicted"/>
<dbReference type="Proteomes" id="UP001370490">
    <property type="component" value="Unassembled WGS sequence"/>
</dbReference>
<evidence type="ECO:0000313" key="1">
    <source>
        <dbReference type="EMBL" id="KAK6939246.1"/>
    </source>
</evidence>
<dbReference type="EMBL" id="JBAMMX010000005">
    <property type="protein sequence ID" value="KAK6939246.1"/>
    <property type="molecule type" value="Genomic_DNA"/>
</dbReference>
<keyword evidence="2" id="KW-1185">Reference proteome</keyword>
<protein>
    <submittedName>
        <fullName evidence="1">Protein BPS1, chloroplastic</fullName>
    </submittedName>
</protein>
<dbReference type="InterPro" id="IPR004320">
    <property type="entry name" value="BPS1_pln"/>
</dbReference>
<sequence>MLELPLTQQSLRTQNEKWAEEVLNGSLRLLDHCSASKDILSLAKECVQELASSLRRRKVEKCGLEKEVECFEMSRKNVTKLAQKSQENLKKIKKNLLVQGQGLPSAVNVLREAEATSLSVFDSLLYVALGSKSDSKSLVSKFIRSKRVLCENQELYTSEVEKIGGALEAMRRQKSSQNCDFVQVQNLQKQLGAFELRIQDLEDGLEGLSRHLMRTRVSLLNILNH</sequence>
<name>A0AAN8W041_9MAGN</name>
<dbReference type="Pfam" id="PF03087">
    <property type="entry name" value="BPS1"/>
    <property type="match status" value="1"/>
</dbReference>
<dbReference type="GO" id="GO:0048364">
    <property type="term" value="P:root development"/>
    <property type="evidence" value="ECO:0007669"/>
    <property type="project" value="InterPro"/>
</dbReference>
<reference evidence="1 2" key="1">
    <citation type="submission" date="2023-12" db="EMBL/GenBank/DDBJ databases">
        <title>A high-quality genome assembly for Dillenia turbinata (Dilleniales).</title>
        <authorList>
            <person name="Chanderbali A."/>
        </authorList>
    </citation>
    <scope>NUCLEOTIDE SEQUENCE [LARGE SCALE GENOMIC DNA]</scope>
    <source>
        <strain evidence="1">LSX21</strain>
        <tissue evidence="1">Leaf</tissue>
    </source>
</reference>
<evidence type="ECO:0000313" key="2">
    <source>
        <dbReference type="Proteomes" id="UP001370490"/>
    </source>
</evidence>
<dbReference type="GO" id="GO:0048367">
    <property type="term" value="P:shoot system development"/>
    <property type="evidence" value="ECO:0007669"/>
    <property type="project" value="InterPro"/>
</dbReference>
<dbReference type="PANTHER" id="PTHR33070">
    <property type="entry name" value="OS06G0725500 PROTEIN"/>
    <property type="match status" value="1"/>
</dbReference>
<gene>
    <name evidence="1" type="ORF">RJ641_028777</name>
</gene>
<organism evidence="1 2">
    <name type="scientific">Dillenia turbinata</name>
    <dbReference type="NCBI Taxonomy" id="194707"/>
    <lineage>
        <taxon>Eukaryota</taxon>
        <taxon>Viridiplantae</taxon>
        <taxon>Streptophyta</taxon>
        <taxon>Embryophyta</taxon>
        <taxon>Tracheophyta</taxon>
        <taxon>Spermatophyta</taxon>
        <taxon>Magnoliopsida</taxon>
        <taxon>eudicotyledons</taxon>
        <taxon>Gunneridae</taxon>
        <taxon>Pentapetalae</taxon>
        <taxon>Dilleniales</taxon>
        <taxon>Dilleniaceae</taxon>
        <taxon>Dillenia</taxon>
    </lineage>
</organism>
<accession>A0AAN8W041</accession>
<dbReference type="AlphaFoldDB" id="A0AAN8W041"/>
<dbReference type="PANTHER" id="PTHR33070:SF120">
    <property type="entry name" value="EXPRESSED PROTEIN"/>
    <property type="match status" value="1"/>
</dbReference>
<comment type="caution">
    <text evidence="1">The sequence shown here is derived from an EMBL/GenBank/DDBJ whole genome shotgun (WGS) entry which is preliminary data.</text>
</comment>